<dbReference type="GO" id="GO:0004180">
    <property type="term" value="F:carboxypeptidase activity"/>
    <property type="evidence" value="ECO:0007669"/>
    <property type="project" value="UniProtKB-KW"/>
</dbReference>
<keyword evidence="2" id="KW-0645">Protease</keyword>
<keyword evidence="7" id="KW-0121">Carboxypeptidase</keyword>
<reference evidence="7" key="1">
    <citation type="submission" date="2020-06" db="EMBL/GenBank/DDBJ databases">
        <authorList>
            <consortium name="Plant Systems Biology data submission"/>
        </authorList>
    </citation>
    <scope>NUCLEOTIDE SEQUENCE</scope>
    <source>
        <strain evidence="7">D6</strain>
    </source>
</reference>
<dbReference type="Proteomes" id="UP001153069">
    <property type="component" value="Unassembled WGS sequence"/>
</dbReference>
<accession>A0A9N8E8H8</accession>
<comment type="caution">
    <text evidence="7">The sequence shown here is derived from an EMBL/GenBank/DDBJ whole genome shotgun (WGS) entry which is preliminary data.</text>
</comment>
<keyword evidence="8" id="KW-1185">Reference proteome</keyword>
<dbReference type="OrthoDB" id="1735038at2759"/>
<dbReference type="SUPFAM" id="SSF53474">
    <property type="entry name" value="alpha/beta-Hydrolases"/>
    <property type="match status" value="1"/>
</dbReference>
<dbReference type="GO" id="GO:0006508">
    <property type="term" value="P:proteolysis"/>
    <property type="evidence" value="ECO:0007669"/>
    <property type="project" value="UniProtKB-KW"/>
</dbReference>
<sequence>MKCLWSDSLPFLVALAVFSSHFQEGYGGNAAPAHYYPLQLVDHLNQNNSDYKGEMWSQRYYVWSDHFKGPGHPIFLILGGEGHIPPEVGIKYPFVSDHLAKNFGAFVVQPEHRFYGFSQPLLLTQQQTDPTSGESNQPQSAAARLRRRNLEGNWEVAEDPRVQLFTAEQALMDAVRLVQHVAQDRLHCSPDKSSSKYCPVITVGGSYPGFLSMSARLRFPDVIDMSYAASAPVKFYSQQVQEGDYYNHISKVAEKTIPGCSKAVRQALDAVLQEGSSSNYIPALDVGICPGTLPDYIENRQLFMEELVMMVGYTFANDNMANYPPSPQTNLYKDCQIFLDSQTSDIDKVKTFLTERLGRGADCFDMSLQLPTGPNATISGGDWSGDGTGADAESWDFQTCTLLVEKIGFSNESMFPPRNWTLDWMNAHCQDRFGVVPRPTELVEKWRFDDLIAANASRILFTNGLNDGWSVGAVKQNLSDSLLVLNFENGAHHSDLNSVGPRDTDTEDIKEGYIIVQNILSKWLEEVKELAYQ</sequence>
<evidence type="ECO:0000256" key="1">
    <source>
        <dbReference type="ARBA" id="ARBA00011079"/>
    </source>
</evidence>
<dbReference type="PANTHER" id="PTHR11010">
    <property type="entry name" value="PROTEASE S28 PRO-X CARBOXYPEPTIDASE-RELATED"/>
    <property type="match status" value="1"/>
</dbReference>
<dbReference type="GO" id="GO:0070008">
    <property type="term" value="F:serine-type exopeptidase activity"/>
    <property type="evidence" value="ECO:0007669"/>
    <property type="project" value="InterPro"/>
</dbReference>
<dbReference type="GO" id="GO:0008239">
    <property type="term" value="F:dipeptidyl-peptidase activity"/>
    <property type="evidence" value="ECO:0007669"/>
    <property type="project" value="TreeGrafter"/>
</dbReference>
<dbReference type="AlphaFoldDB" id="A0A9N8E8H8"/>
<evidence type="ECO:0000256" key="6">
    <source>
        <dbReference type="SAM" id="SignalP"/>
    </source>
</evidence>
<protein>
    <submittedName>
        <fullName evidence="7">Lysosomal Pro-X carboxypeptidase</fullName>
    </submittedName>
</protein>
<evidence type="ECO:0000256" key="2">
    <source>
        <dbReference type="ARBA" id="ARBA00022670"/>
    </source>
</evidence>
<dbReference type="PANTHER" id="PTHR11010:SF38">
    <property type="entry name" value="LYSOSOMAL PRO-X CARBOXYPEPTIDASE"/>
    <property type="match status" value="1"/>
</dbReference>
<evidence type="ECO:0000256" key="5">
    <source>
        <dbReference type="ARBA" id="ARBA00023180"/>
    </source>
</evidence>
<keyword evidence="3 6" id="KW-0732">Signal</keyword>
<feature type="chain" id="PRO_5040306892" evidence="6">
    <location>
        <begin position="28"/>
        <end position="533"/>
    </location>
</feature>
<keyword evidence="5" id="KW-0325">Glycoprotein</keyword>
<feature type="signal peptide" evidence="6">
    <location>
        <begin position="1"/>
        <end position="27"/>
    </location>
</feature>
<proteinExistence type="inferred from homology"/>
<dbReference type="EMBL" id="CAICTM010000799">
    <property type="protein sequence ID" value="CAB9516682.1"/>
    <property type="molecule type" value="Genomic_DNA"/>
</dbReference>
<keyword evidence="4" id="KW-0378">Hydrolase</keyword>
<organism evidence="7 8">
    <name type="scientific">Seminavis robusta</name>
    <dbReference type="NCBI Taxonomy" id="568900"/>
    <lineage>
        <taxon>Eukaryota</taxon>
        <taxon>Sar</taxon>
        <taxon>Stramenopiles</taxon>
        <taxon>Ochrophyta</taxon>
        <taxon>Bacillariophyta</taxon>
        <taxon>Bacillariophyceae</taxon>
        <taxon>Bacillariophycidae</taxon>
        <taxon>Naviculales</taxon>
        <taxon>Naviculaceae</taxon>
        <taxon>Seminavis</taxon>
    </lineage>
</organism>
<dbReference type="Gene3D" id="3.40.50.1820">
    <property type="entry name" value="alpha/beta hydrolase"/>
    <property type="match status" value="2"/>
</dbReference>
<evidence type="ECO:0000313" key="8">
    <source>
        <dbReference type="Proteomes" id="UP001153069"/>
    </source>
</evidence>
<name>A0A9N8E8H8_9STRA</name>
<evidence type="ECO:0000256" key="4">
    <source>
        <dbReference type="ARBA" id="ARBA00022801"/>
    </source>
</evidence>
<evidence type="ECO:0000313" key="7">
    <source>
        <dbReference type="EMBL" id="CAB9516682.1"/>
    </source>
</evidence>
<dbReference type="InterPro" id="IPR029058">
    <property type="entry name" value="AB_hydrolase_fold"/>
</dbReference>
<dbReference type="Pfam" id="PF05577">
    <property type="entry name" value="Peptidase_S28"/>
    <property type="match status" value="2"/>
</dbReference>
<gene>
    <name evidence="7" type="ORF">SEMRO_800_G204240.1</name>
</gene>
<evidence type="ECO:0000256" key="3">
    <source>
        <dbReference type="ARBA" id="ARBA00022729"/>
    </source>
</evidence>
<dbReference type="InterPro" id="IPR008758">
    <property type="entry name" value="Peptidase_S28"/>
</dbReference>
<comment type="similarity">
    <text evidence="1">Belongs to the peptidase S28 family.</text>
</comment>